<dbReference type="NCBIfam" id="TIGR01951">
    <property type="entry name" value="nusB"/>
    <property type="match status" value="1"/>
</dbReference>
<keyword evidence="3" id="KW-0694">RNA-binding</keyword>
<evidence type="ECO:0000313" key="7">
    <source>
        <dbReference type="EMBL" id="HIU90696.1"/>
    </source>
</evidence>
<dbReference type="GO" id="GO:0031564">
    <property type="term" value="P:transcription antitermination"/>
    <property type="evidence" value="ECO:0007669"/>
    <property type="project" value="UniProtKB-KW"/>
</dbReference>
<evidence type="ECO:0000313" key="8">
    <source>
        <dbReference type="Proteomes" id="UP000886852"/>
    </source>
</evidence>
<dbReference type="EMBL" id="DVOC01000027">
    <property type="protein sequence ID" value="HIU90696.1"/>
    <property type="molecule type" value="Genomic_DNA"/>
</dbReference>
<accession>A0A9D1MWR3</accession>
<comment type="caution">
    <text evidence="7">The sequence shown here is derived from an EMBL/GenBank/DDBJ whole genome shotgun (WGS) entry which is preliminary data.</text>
</comment>
<evidence type="ECO:0000256" key="1">
    <source>
        <dbReference type="ARBA" id="ARBA00005952"/>
    </source>
</evidence>
<keyword evidence="5" id="KW-0804">Transcription</keyword>
<dbReference type="PANTHER" id="PTHR11078:SF3">
    <property type="entry name" value="ANTITERMINATION NUSB DOMAIN-CONTAINING PROTEIN"/>
    <property type="match status" value="1"/>
</dbReference>
<evidence type="ECO:0000256" key="5">
    <source>
        <dbReference type="ARBA" id="ARBA00023163"/>
    </source>
</evidence>
<comment type="similarity">
    <text evidence="1">Belongs to the NusB family.</text>
</comment>
<dbReference type="Gene3D" id="1.10.940.10">
    <property type="entry name" value="NusB-like"/>
    <property type="match status" value="1"/>
</dbReference>
<dbReference type="Pfam" id="PF01029">
    <property type="entry name" value="NusB"/>
    <property type="match status" value="1"/>
</dbReference>
<proteinExistence type="inferred from homology"/>
<evidence type="ECO:0000259" key="6">
    <source>
        <dbReference type="Pfam" id="PF01029"/>
    </source>
</evidence>
<reference evidence="7" key="1">
    <citation type="submission" date="2020-10" db="EMBL/GenBank/DDBJ databases">
        <authorList>
            <person name="Gilroy R."/>
        </authorList>
    </citation>
    <scope>NUCLEOTIDE SEQUENCE</scope>
    <source>
        <strain evidence="7">ChiHjej12B11-7776</strain>
    </source>
</reference>
<dbReference type="Proteomes" id="UP000886852">
    <property type="component" value="Unassembled WGS sequence"/>
</dbReference>
<protein>
    <submittedName>
        <fullName evidence="7">Transcription antitermination factor NusB</fullName>
    </submittedName>
</protein>
<keyword evidence="2" id="KW-0889">Transcription antitermination</keyword>
<keyword evidence="4" id="KW-0805">Transcription regulation</keyword>
<dbReference type="AlphaFoldDB" id="A0A9D1MWR3"/>
<organism evidence="7 8">
    <name type="scientific">Candidatus Fimimonas merdipullorum</name>
    <dbReference type="NCBI Taxonomy" id="2840822"/>
    <lineage>
        <taxon>Bacteria</taxon>
        <taxon>Pseudomonadati</taxon>
        <taxon>Myxococcota</taxon>
        <taxon>Myxococcia</taxon>
        <taxon>Myxococcales</taxon>
        <taxon>Cystobacterineae</taxon>
        <taxon>Myxococcaceae</taxon>
        <taxon>Myxococcaceae incertae sedis</taxon>
        <taxon>Candidatus Fimimonas</taxon>
    </lineage>
</organism>
<dbReference type="InterPro" id="IPR011605">
    <property type="entry name" value="NusB_fam"/>
</dbReference>
<dbReference type="GO" id="GO:0006353">
    <property type="term" value="P:DNA-templated transcription termination"/>
    <property type="evidence" value="ECO:0007669"/>
    <property type="project" value="InterPro"/>
</dbReference>
<evidence type="ECO:0000256" key="4">
    <source>
        <dbReference type="ARBA" id="ARBA00023015"/>
    </source>
</evidence>
<name>A0A9D1MWR3_9BACT</name>
<reference evidence="7" key="2">
    <citation type="journal article" date="2021" name="PeerJ">
        <title>Extensive microbial diversity within the chicken gut microbiome revealed by metagenomics and culture.</title>
        <authorList>
            <person name="Gilroy R."/>
            <person name="Ravi A."/>
            <person name="Getino M."/>
            <person name="Pursley I."/>
            <person name="Horton D.L."/>
            <person name="Alikhan N.F."/>
            <person name="Baker D."/>
            <person name="Gharbi K."/>
            <person name="Hall N."/>
            <person name="Watson M."/>
            <person name="Adriaenssens E.M."/>
            <person name="Foster-Nyarko E."/>
            <person name="Jarju S."/>
            <person name="Secka A."/>
            <person name="Antonio M."/>
            <person name="Oren A."/>
            <person name="Chaudhuri R.R."/>
            <person name="La Ragione R."/>
            <person name="Hildebrand F."/>
            <person name="Pallen M.J."/>
        </authorList>
    </citation>
    <scope>NUCLEOTIDE SEQUENCE</scope>
    <source>
        <strain evidence="7">ChiHjej12B11-7776</strain>
    </source>
</reference>
<feature type="domain" description="NusB/RsmB/TIM44" evidence="6">
    <location>
        <begin position="5"/>
        <end position="126"/>
    </location>
</feature>
<dbReference type="PANTHER" id="PTHR11078">
    <property type="entry name" value="N UTILIZATION SUBSTANCE PROTEIN B-RELATED"/>
    <property type="match status" value="1"/>
</dbReference>
<dbReference type="GO" id="GO:0005829">
    <property type="term" value="C:cytosol"/>
    <property type="evidence" value="ECO:0007669"/>
    <property type="project" value="TreeGrafter"/>
</dbReference>
<sequence>MRSYAREVAFCKIYTYVMCGEYDGDFSQFDADKLSQEDRTFADALIRGVIQQKDKLDGIITQFCRAYRAERIYRPDLACLELALYEMINCDTPHPVVINEAAGIAKKYSTEKSVGFVNGILAAYERSLS</sequence>
<gene>
    <name evidence="7" type="primary">nusB</name>
    <name evidence="7" type="ORF">IAC72_01590</name>
</gene>
<dbReference type="SUPFAM" id="SSF48013">
    <property type="entry name" value="NusB-like"/>
    <property type="match status" value="1"/>
</dbReference>
<dbReference type="InterPro" id="IPR006027">
    <property type="entry name" value="NusB_RsmB_TIM44"/>
</dbReference>
<dbReference type="InterPro" id="IPR035926">
    <property type="entry name" value="NusB-like_sf"/>
</dbReference>
<evidence type="ECO:0000256" key="2">
    <source>
        <dbReference type="ARBA" id="ARBA00022814"/>
    </source>
</evidence>
<dbReference type="GO" id="GO:0003723">
    <property type="term" value="F:RNA binding"/>
    <property type="evidence" value="ECO:0007669"/>
    <property type="project" value="UniProtKB-KW"/>
</dbReference>
<evidence type="ECO:0000256" key="3">
    <source>
        <dbReference type="ARBA" id="ARBA00022884"/>
    </source>
</evidence>